<proteinExistence type="predicted"/>
<dbReference type="AlphaFoldDB" id="A0A7C4TRV8"/>
<name>A0A7C4TRV8_UNCKA</name>
<evidence type="ECO:0000313" key="1">
    <source>
        <dbReference type="EMBL" id="HGW29711.1"/>
    </source>
</evidence>
<organism evidence="1">
    <name type="scientific">candidate division WWE3 bacterium</name>
    <dbReference type="NCBI Taxonomy" id="2053526"/>
    <lineage>
        <taxon>Bacteria</taxon>
        <taxon>Katanobacteria</taxon>
    </lineage>
</organism>
<accession>A0A7C4TRV8</accession>
<dbReference type="EMBL" id="DSRT01000117">
    <property type="protein sequence ID" value="HGW29711.1"/>
    <property type="molecule type" value="Genomic_DNA"/>
</dbReference>
<reference evidence="1" key="1">
    <citation type="journal article" date="2020" name="mSystems">
        <title>Genome- and Community-Level Interaction Insights into Carbon Utilization and Element Cycling Functions of Hydrothermarchaeota in Hydrothermal Sediment.</title>
        <authorList>
            <person name="Zhou Z."/>
            <person name="Liu Y."/>
            <person name="Xu W."/>
            <person name="Pan J."/>
            <person name="Luo Z.H."/>
            <person name="Li M."/>
        </authorList>
    </citation>
    <scope>NUCLEOTIDE SEQUENCE [LARGE SCALE GENOMIC DNA]</scope>
    <source>
        <strain evidence="1">SpSt-417</strain>
    </source>
</reference>
<gene>
    <name evidence="1" type="ORF">ENR63_02190</name>
</gene>
<comment type="caution">
    <text evidence="1">The sequence shown here is derived from an EMBL/GenBank/DDBJ whole genome shotgun (WGS) entry which is preliminary data.</text>
</comment>
<sequence>MDGAIRDAVNALSGCPLQEYDASVLLAAGIDPAAKVQICQTSDDVQNTTFAIVAISALPARLEPTYIGEGVIGIVLQAGKVVALVVVTAQLAQYGTSLWELNNQQQLVASTSAGTLTLPRYWDRSRPEQVPEEALENYAKHALAKHWAYLCIMFAARNALPDEVYFSKGAHHKEMFTPSTIFLWDAEKVVRGVGKDFARCAMLSNPSELRREFPGDNTVMPVLSDLYLALVVAYDEGLGIWYTRSGYLVEKQFKLTTLCSWGYKEQLYPVIAPVPCNNGY</sequence>
<protein>
    <submittedName>
        <fullName evidence="1">Uncharacterized protein</fullName>
    </submittedName>
</protein>